<evidence type="ECO:0000313" key="1">
    <source>
        <dbReference type="EMBL" id="MBE9223665.1"/>
    </source>
</evidence>
<proteinExistence type="predicted"/>
<dbReference type="RefSeq" id="WP_193801892.1">
    <property type="nucleotide sequence ID" value="NZ_JADEWC010000040.1"/>
</dbReference>
<dbReference type="Proteomes" id="UP000654604">
    <property type="component" value="Unassembled WGS sequence"/>
</dbReference>
<evidence type="ECO:0008006" key="3">
    <source>
        <dbReference type="Google" id="ProtNLM"/>
    </source>
</evidence>
<protein>
    <recommendedName>
        <fullName evidence="3">ROK family protein</fullName>
    </recommendedName>
</protein>
<organism evidence="1 2">
    <name type="scientific">Cyanobacterium stanieri LEGE 03274</name>
    <dbReference type="NCBI Taxonomy" id="1828756"/>
    <lineage>
        <taxon>Bacteria</taxon>
        <taxon>Bacillati</taxon>
        <taxon>Cyanobacteriota</taxon>
        <taxon>Cyanophyceae</taxon>
        <taxon>Oscillatoriophycideae</taxon>
        <taxon>Chroococcales</taxon>
        <taxon>Geminocystaceae</taxon>
        <taxon>Cyanobacterium</taxon>
    </lineage>
</organism>
<comment type="caution">
    <text evidence="1">The sequence shown here is derived from an EMBL/GenBank/DDBJ whole genome shotgun (WGS) entry which is preliminary data.</text>
</comment>
<accession>A0ABR9V6Z3</accession>
<name>A0ABR9V6Z3_9CHRO</name>
<gene>
    <name evidence="1" type="ORF">IQ215_13255</name>
</gene>
<evidence type="ECO:0000313" key="2">
    <source>
        <dbReference type="Proteomes" id="UP000654604"/>
    </source>
</evidence>
<reference evidence="1 2" key="1">
    <citation type="submission" date="2020-10" db="EMBL/GenBank/DDBJ databases">
        <authorList>
            <person name="Castelo-Branco R."/>
            <person name="Eusebio N."/>
            <person name="Adriana R."/>
            <person name="Vieira A."/>
            <person name="Brugerolle De Fraissinette N."/>
            <person name="Rezende De Castro R."/>
            <person name="Schneider M.P."/>
            <person name="Vasconcelos V."/>
            <person name="Leao P.N."/>
        </authorList>
    </citation>
    <scope>NUCLEOTIDE SEQUENCE [LARGE SCALE GENOMIC DNA]</scope>
    <source>
        <strain evidence="1 2">LEGE 03274</strain>
    </source>
</reference>
<dbReference type="EMBL" id="JADEWC010000040">
    <property type="protein sequence ID" value="MBE9223665.1"/>
    <property type="molecule type" value="Genomic_DNA"/>
</dbReference>
<sequence length="50" mass="5540">MGTDNYSTKIVKNVKKKKMVRKKKEMLLLVLDFGGSATKIIGGLNGAERE</sequence>
<keyword evidence="2" id="KW-1185">Reference proteome</keyword>